<dbReference type="FunCoup" id="A5DEF2">
    <property type="interactions" value="48"/>
</dbReference>
<dbReference type="eggNOG" id="ENOG502S7XK">
    <property type="taxonomic scope" value="Eukaryota"/>
</dbReference>
<dbReference type="KEGG" id="pgu:PGUG_01653"/>
<dbReference type="STRING" id="294746.A5DEF2"/>
<name>A5DEF2_PICGU</name>
<dbReference type="EMBL" id="CH408156">
    <property type="protein sequence ID" value="EDK37555.1"/>
    <property type="molecule type" value="Genomic_DNA"/>
</dbReference>
<protein>
    <submittedName>
        <fullName evidence="1">Uncharacterized protein</fullName>
    </submittedName>
</protein>
<evidence type="ECO:0000313" key="1">
    <source>
        <dbReference type="EMBL" id="EDK37555.1"/>
    </source>
</evidence>
<dbReference type="VEuPathDB" id="FungiDB:PGUG_01653"/>
<reference evidence="1 2" key="1">
    <citation type="journal article" date="2009" name="Nature">
        <title>Evolution of pathogenicity and sexual reproduction in eight Candida genomes.</title>
        <authorList>
            <person name="Butler G."/>
            <person name="Rasmussen M.D."/>
            <person name="Lin M.F."/>
            <person name="Santos M.A."/>
            <person name="Sakthikumar S."/>
            <person name="Munro C.A."/>
            <person name="Rheinbay E."/>
            <person name="Grabherr M."/>
            <person name="Forche A."/>
            <person name="Reedy J.L."/>
            <person name="Agrafioti I."/>
            <person name="Arnaud M.B."/>
            <person name="Bates S."/>
            <person name="Brown A.J."/>
            <person name="Brunke S."/>
            <person name="Costanzo M.C."/>
            <person name="Fitzpatrick D.A."/>
            <person name="de Groot P.W."/>
            <person name="Harris D."/>
            <person name="Hoyer L.L."/>
            <person name="Hube B."/>
            <person name="Klis F.M."/>
            <person name="Kodira C."/>
            <person name="Lennard N."/>
            <person name="Logue M.E."/>
            <person name="Martin R."/>
            <person name="Neiman A.M."/>
            <person name="Nikolaou E."/>
            <person name="Quail M.A."/>
            <person name="Quinn J."/>
            <person name="Santos M.C."/>
            <person name="Schmitzberger F.F."/>
            <person name="Sherlock G."/>
            <person name="Shah P."/>
            <person name="Silverstein K.A."/>
            <person name="Skrzypek M.S."/>
            <person name="Soll D."/>
            <person name="Staggs R."/>
            <person name="Stansfield I."/>
            <person name="Stumpf M.P."/>
            <person name="Sudbery P.E."/>
            <person name="Srikantha T."/>
            <person name="Zeng Q."/>
            <person name="Berman J."/>
            <person name="Berriman M."/>
            <person name="Heitman J."/>
            <person name="Gow N.A."/>
            <person name="Lorenz M.C."/>
            <person name="Birren B.W."/>
            <person name="Kellis M."/>
            <person name="Cuomo C.A."/>
        </authorList>
    </citation>
    <scope>NUCLEOTIDE SEQUENCE [LARGE SCALE GENOMIC DNA]</scope>
    <source>
        <strain evidence="2">ATCC 6260 / CBS 566 / DSM 6381 / JCM 1539 / NBRC 10279 / NRRL Y-324</strain>
    </source>
</reference>
<dbReference type="AlphaFoldDB" id="A5DEF2"/>
<gene>
    <name evidence="1" type="ORF">PGUG_01653</name>
</gene>
<dbReference type="GeneID" id="5127473"/>
<dbReference type="InParanoid" id="A5DEF2"/>
<organism evidence="1 2">
    <name type="scientific">Meyerozyma guilliermondii (strain ATCC 6260 / CBS 566 / DSM 6381 / JCM 1539 / NBRC 10279 / NRRL Y-324)</name>
    <name type="common">Yeast</name>
    <name type="synonym">Candida guilliermondii</name>
    <dbReference type="NCBI Taxonomy" id="294746"/>
    <lineage>
        <taxon>Eukaryota</taxon>
        <taxon>Fungi</taxon>
        <taxon>Dikarya</taxon>
        <taxon>Ascomycota</taxon>
        <taxon>Saccharomycotina</taxon>
        <taxon>Pichiomycetes</taxon>
        <taxon>Debaryomycetaceae</taxon>
        <taxon>Meyerozyma</taxon>
    </lineage>
</organism>
<proteinExistence type="predicted"/>
<dbReference type="HOGENOM" id="CLU_1360877_0_0_1"/>
<dbReference type="RefSeq" id="XP_001485982.1">
    <property type="nucleotide sequence ID" value="XM_001485932.1"/>
</dbReference>
<accession>A5DEF2</accession>
<keyword evidence="2" id="KW-1185">Reference proteome</keyword>
<evidence type="ECO:0000313" key="2">
    <source>
        <dbReference type="Proteomes" id="UP000001997"/>
    </source>
</evidence>
<dbReference type="Proteomes" id="UP000001997">
    <property type="component" value="Unassembled WGS sequence"/>
</dbReference>
<sequence>MAMCGEWRDLCPYLDGFVRVWQSPTGQPGICRKGDGPCSQYSATVAAFGTTITKISQVVAATGCKHFYYKNLVIAIRIFFSLTLTFAMQFSKVIVPAALASYVAAGNVTVTTDVVVTDFTTYCPESTAFVVNNKTITVTEATTLTITGPCTIPTTYVTASGESSAAPASSTVAAVSTAENGAGKVAAGAIAGVAAVAAALF</sequence>